<dbReference type="RefSeq" id="WP_143741277.1">
    <property type="nucleotide sequence ID" value="NZ_PJMU01000003.1"/>
</dbReference>
<gene>
    <name evidence="1" type="ORF">BD749_3375</name>
</gene>
<protein>
    <submittedName>
        <fullName evidence="1">Uncharacterized protein</fullName>
    </submittedName>
</protein>
<dbReference type="EMBL" id="PJMU01000003">
    <property type="protein sequence ID" value="PKV63531.1"/>
    <property type="molecule type" value="Genomic_DNA"/>
</dbReference>
<sequence>MQYRIVSVLFFIVTYLSLVKPLRAHNASNTRYQYNFAPSYLVHFDTINYAQTGLLLPRFGERDRVRLQPLLAYTRKNLDALAIGGGYGANLLIQQHNTQLSFQYPPTQLYDYRQG</sequence>
<dbReference type="Proteomes" id="UP000233782">
    <property type="component" value="Unassembled WGS sequence"/>
</dbReference>
<name>A0A2N3U9X2_9BACT</name>
<dbReference type="AlphaFoldDB" id="A0A2N3U9X2"/>
<keyword evidence="2" id="KW-1185">Reference proteome</keyword>
<proteinExistence type="predicted"/>
<comment type="caution">
    <text evidence="1">The sequence shown here is derived from an EMBL/GenBank/DDBJ whole genome shotgun (WGS) entry which is preliminary data.</text>
</comment>
<accession>A0A2N3U9X2</accession>
<reference evidence="1 2" key="1">
    <citation type="submission" date="2017-12" db="EMBL/GenBank/DDBJ databases">
        <title>Genomic Encyclopedia of Type Strains, Phase III (KMG-III): the genomes of soil and plant-associated and newly described type strains.</title>
        <authorList>
            <person name="Whitman W."/>
        </authorList>
    </citation>
    <scope>NUCLEOTIDE SEQUENCE [LARGE SCALE GENOMIC DNA]</scope>
    <source>
        <strain evidence="1 2">LP43</strain>
    </source>
</reference>
<organism evidence="1 2">
    <name type="scientific">Pontibacter ramchanderi</name>
    <dbReference type="NCBI Taxonomy" id="1179743"/>
    <lineage>
        <taxon>Bacteria</taxon>
        <taxon>Pseudomonadati</taxon>
        <taxon>Bacteroidota</taxon>
        <taxon>Cytophagia</taxon>
        <taxon>Cytophagales</taxon>
        <taxon>Hymenobacteraceae</taxon>
        <taxon>Pontibacter</taxon>
    </lineage>
</organism>
<evidence type="ECO:0000313" key="1">
    <source>
        <dbReference type="EMBL" id="PKV63531.1"/>
    </source>
</evidence>
<evidence type="ECO:0000313" key="2">
    <source>
        <dbReference type="Proteomes" id="UP000233782"/>
    </source>
</evidence>